<dbReference type="InterPro" id="IPR027417">
    <property type="entry name" value="P-loop_NTPase"/>
</dbReference>
<dbReference type="Pfam" id="PF12705">
    <property type="entry name" value="PDDEXK_1"/>
    <property type="match status" value="1"/>
</dbReference>
<dbReference type="PANTHER" id="PTHR11070:SF2">
    <property type="entry name" value="ATP-DEPENDENT DNA HELICASE SRS2"/>
    <property type="match status" value="1"/>
</dbReference>
<keyword evidence="1" id="KW-0540">Nuclease</keyword>
<dbReference type="Gene3D" id="3.90.320.10">
    <property type="match status" value="1"/>
</dbReference>
<dbReference type="PROSITE" id="PS51217">
    <property type="entry name" value="UVRD_HELICASE_CTER"/>
    <property type="match status" value="1"/>
</dbReference>
<dbReference type="EC" id="5.6.2.4" evidence="12"/>
<evidence type="ECO:0000256" key="12">
    <source>
        <dbReference type="ARBA" id="ARBA00034808"/>
    </source>
</evidence>
<evidence type="ECO:0000256" key="10">
    <source>
        <dbReference type="ARBA" id="ARBA00023235"/>
    </source>
</evidence>
<evidence type="ECO:0000256" key="8">
    <source>
        <dbReference type="ARBA" id="ARBA00023125"/>
    </source>
</evidence>
<dbReference type="InterPro" id="IPR038726">
    <property type="entry name" value="PDDEXK_AddAB-type"/>
</dbReference>
<dbReference type="GO" id="GO:0033202">
    <property type="term" value="C:DNA helicase complex"/>
    <property type="evidence" value="ECO:0007669"/>
    <property type="project" value="TreeGrafter"/>
</dbReference>
<evidence type="ECO:0000256" key="1">
    <source>
        <dbReference type="ARBA" id="ARBA00022722"/>
    </source>
</evidence>
<dbReference type="PROSITE" id="PS51198">
    <property type="entry name" value="UVRD_HELICASE_ATP_BIND"/>
    <property type="match status" value="1"/>
</dbReference>
<dbReference type="InterPro" id="IPR014016">
    <property type="entry name" value="UvrD-like_ATP-bd"/>
</dbReference>
<dbReference type="InterPro" id="IPR000212">
    <property type="entry name" value="DNA_helicase_UvrD/REP"/>
</dbReference>
<dbReference type="PANTHER" id="PTHR11070">
    <property type="entry name" value="UVRD / RECB / PCRA DNA HELICASE FAMILY MEMBER"/>
    <property type="match status" value="1"/>
</dbReference>
<dbReference type="EMBL" id="JACIJB010000005">
    <property type="protein sequence ID" value="MBB5660750.1"/>
    <property type="molecule type" value="Genomic_DNA"/>
</dbReference>
<feature type="domain" description="UvrD-like helicase ATP-binding" evidence="17">
    <location>
        <begin position="1"/>
        <end position="482"/>
    </location>
</feature>
<keyword evidence="20" id="KW-1185">Reference proteome</keyword>
<keyword evidence="10" id="KW-0413">Isomerase</keyword>
<dbReference type="InterPro" id="IPR011604">
    <property type="entry name" value="PDDEXK-like_dom_sf"/>
</dbReference>
<dbReference type="InterPro" id="IPR014151">
    <property type="entry name" value="DNA_helicase_AddA"/>
</dbReference>
<dbReference type="GO" id="GO:0043138">
    <property type="term" value="F:3'-5' DNA helicase activity"/>
    <property type="evidence" value="ECO:0007669"/>
    <property type="project" value="UniProtKB-EC"/>
</dbReference>
<evidence type="ECO:0000256" key="4">
    <source>
        <dbReference type="ARBA" id="ARBA00022801"/>
    </source>
</evidence>
<sequence>MTRSPQAIAADPAVNAFVMANAGSGKTTTLVNRVARLLLAGSAPGAILCLTFTKAAAAEMQRRLYERLGDWAVAGDARLRDQLAELEERAADSFDAHDLSRARALFARALETPGGLKIQTIHAFCEQLLRRFPVEAEVSPLFRVIDEAEAADIRRRARDRVALADDIAGLAGAYLHMAGKLSQPDFEAMFDRFESKRAELTAYVAEDGGAATLQDRVAASVGLEGWTEPEAAEHAAVTAPDFDAAAWLDAAAIAAGCKQPTAQVLAQNLQAAAEAVLNGEAPVELVQTIFFTDKGLPRGRLGVKDMGPATLDWLAREQARLAEHFERARAARVALDTVSALVLAYAYGRAYETAKATTGALDFADLIQRARHLLTDGPGAAWVLYKLDGGVDHVLVDEAQDTSPEQWSIVRALTAEFFTGAGSRDGTARTVFVVGDEKQSIFSFQGAAPERLAAEAQDYDRAITGVGGVFQGVELLQSWRSTAEVLAAVDAVFAEPALARALSPGRGEAGEDAAALIRHQAARADGLAGTIDLWPPLQDETDEERRAWDEPLDASTARGARRRVAERIADEIRTSVEAGHAVHDKKAGLRPMDWGDVLILVRKRGPMFEEVLRALKQRGVPVAGADRLTLSAHPVFQDLLALGRVALQPADGLTLAGVLRSPLCDLSEDALFDLAHGREGSLWGVLNARAGQDPTLAEARDLIADFREAARVMTPFDLYGRLLNRLDGRGLSVRQRFLTRLGSEAADAMDAFLDQARAAEGRGPADLERFCHLLASLDQTIKREMDEPRGEVRVMTAHSSKGLEAPVVILPDVIFEEPRGDALLETEGGAFLWCGSSGEDCAASQMARDARKRRGEEESLRLLYVGLTRARDRLIVTGRYASNRKLENLKAWWAPILSAFERLEGVREVKTATGEARRYGADPVAMARTAAPADAVPPPPAWLTTAPRAEAPERRMAPGRMEDAARTPAPSPLSRVGGGLGRWRRGELIHRLLERLPDVAPDRRGAAAVALLAGEPDLEAAQKAEMAAAALGVLDDARFAEVFGPASRAEVALSGSAPELPAGVVVSARLDRLVVTPRRVLVIDFKTNRPAPDRVEDADPAYVRQLAIYWAVLRRLYPERTVEAALVWTDGPRLTPVPESLMRQALHALVPAL</sequence>
<dbReference type="GO" id="GO:0005524">
    <property type="term" value="F:ATP binding"/>
    <property type="evidence" value="ECO:0007669"/>
    <property type="project" value="UniProtKB-UniRule"/>
</dbReference>
<dbReference type="GO" id="GO:0003677">
    <property type="term" value="F:DNA binding"/>
    <property type="evidence" value="ECO:0007669"/>
    <property type="project" value="UniProtKB-KW"/>
</dbReference>
<dbReference type="OrthoDB" id="9810135at2"/>
<evidence type="ECO:0000256" key="9">
    <source>
        <dbReference type="ARBA" id="ARBA00023204"/>
    </source>
</evidence>
<evidence type="ECO:0000256" key="14">
    <source>
        <dbReference type="ARBA" id="ARBA00048988"/>
    </source>
</evidence>
<evidence type="ECO:0000256" key="11">
    <source>
        <dbReference type="ARBA" id="ARBA00034617"/>
    </source>
</evidence>
<comment type="catalytic activity">
    <reaction evidence="11">
        <text>Couples ATP hydrolysis with the unwinding of duplex DNA by translocating in the 3'-5' direction.</text>
        <dbReference type="EC" id="5.6.2.4"/>
    </reaction>
</comment>
<feature type="region of interest" description="Disordered" evidence="16">
    <location>
        <begin position="954"/>
        <end position="977"/>
    </location>
</feature>
<keyword evidence="4 15" id="KW-0378">Hydrolase</keyword>
<evidence type="ECO:0000256" key="16">
    <source>
        <dbReference type="SAM" id="MobiDB-lite"/>
    </source>
</evidence>
<accession>A0A7W9A3Z1</accession>
<evidence type="ECO:0000313" key="20">
    <source>
        <dbReference type="Proteomes" id="UP000548978"/>
    </source>
</evidence>
<dbReference type="GO" id="GO:0004527">
    <property type="term" value="F:exonuclease activity"/>
    <property type="evidence" value="ECO:0007669"/>
    <property type="project" value="UniProtKB-KW"/>
</dbReference>
<comment type="catalytic activity">
    <reaction evidence="14">
        <text>ATP + H2O = ADP + phosphate + H(+)</text>
        <dbReference type="Rhea" id="RHEA:13065"/>
        <dbReference type="ChEBI" id="CHEBI:15377"/>
        <dbReference type="ChEBI" id="CHEBI:15378"/>
        <dbReference type="ChEBI" id="CHEBI:30616"/>
        <dbReference type="ChEBI" id="CHEBI:43474"/>
        <dbReference type="ChEBI" id="CHEBI:456216"/>
        <dbReference type="EC" id="5.6.2.4"/>
    </reaction>
</comment>
<feature type="domain" description="UvrD-like helicase C-terminal" evidence="18">
    <location>
        <begin position="521"/>
        <end position="802"/>
    </location>
</feature>
<evidence type="ECO:0000259" key="18">
    <source>
        <dbReference type="PROSITE" id="PS51217"/>
    </source>
</evidence>
<dbReference type="GO" id="GO:0005829">
    <property type="term" value="C:cytosol"/>
    <property type="evidence" value="ECO:0007669"/>
    <property type="project" value="TreeGrafter"/>
</dbReference>
<evidence type="ECO:0000259" key="17">
    <source>
        <dbReference type="PROSITE" id="PS51198"/>
    </source>
</evidence>
<keyword evidence="5 15" id="KW-0347">Helicase</keyword>
<feature type="compositionally biased region" description="Basic and acidic residues" evidence="16">
    <location>
        <begin position="954"/>
        <end position="965"/>
    </location>
</feature>
<keyword evidence="9" id="KW-0234">DNA repair</keyword>
<evidence type="ECO:0000256" key="13">
    <source>
        <dbReference type="ARBA" id="ARBA00034923"/>
    </source>
</evidence>
<dbReference type="Gene3D" id="3.40.50.300">
    <property type="entry name" value="P-loop containing nucleotide triphosphate hydrolases"/>
    <property type="match status" value="4"/>
</dbReference>
<dbReference type="AlphaFoldDB" id="A0A7W9A3Z1"/>
<dbReference type="SUPFAM" id="SSF52540">
    <property type="entry name" value="P-loop containing nucleoside triphosphate hydrolases"/>
    <property type="match status" value="1"/>
</dbReference>
<evidence type="ECO:0000256" key="2">
    <source>
        <dbReference type="ARBA" id="ARBA00022741"/>
    </source>
</evidence>
<feature type="binding site" evidence="15">
    <location>
        <begin position="20"/>
        <end position="27"/>
    </location>
    <ligand>
        <name>ATP</name>
        <dbReference type="ChEBI" id="CHEBI:30616"/>
    </ligand>
</feature>
<protein>
    <recommendedName>
        <fullName evidence="12">DNA 3'-5' helicase</fullName>
        <ecNumber evidence="12">5.6.2.4</ecNumber>
    </recommendedName>
    <alternativeName>
        <fullName evidence="13">DNA 3'-5' helicase II</fullName>
    </alternativeName>
</protein>
<evidence type="ECO:0000256" key="6">
    <source>
        <dbReference type="ARBA" id="ARBA00022839"/>
    </source>
</evidence>
<keyword evidence="6" id="KW-0269">Exonuclease</keyword>
<organism evidence="19 20">
    <name type="scientific">Brevundimonas halotolerans</name>
    <dbReference type="NCBI Taxonomy" id="69670"/>
    <lineage>
        <taxon>Bacteria</taxon>
        <taxon>Pseudomonadati</taxon>
        <taxon>Pseudomonadota</taxon>
        <taxon>Alphaproteobacteria</taxon>
        <taxon>Caulobacterales</taxon>
        <taxon>Caulobacteraceae</taxon>
        <taxon>Brevundimonas</taxon>
    </lineage>
</organism>
<gene>
    <name evidence="19" type="ORF">FHS65_001501</name>
</gene>
<dbReference type="Pfam" id="PF00580">
    <property type="entry name" value="UvrD-helicase"/>
    <property type="match status" value="1"/>
</dbReference>
<dbReference type="Gene3D" id="1.10.486.10">
    <property type="entry name" value="PCRA, domain 4"/>
    <property type="match status" value="1"/>
</dbReference>
<comment type="caution">
    <text evidence="19">The sequence shown here is derived from an EMBL/GenBank/DDBJ whole genome shotgun (WGS) entry which is preliminary data.</text>
</comment>
<dbReference type="RefSeq" id="WP_123288003.1">
    <property type="nucleotide sequence ID" value="NZ_JACIJB010000005.1"/>
</dbReference>
<keyword evidence="7 15" id="KW-0067">ATP-binding</keyword>
<evidence type="ECO:0000256" key="15">
    <source>
        <dbReference type="PROSITE-ProRule" id="PRU00560"/>
    </source>
</evidence>
<dbReference type="NCBIfam" id="TIGR02784">
    <property type="entry name" value="addA_alphas"/>
    <property type="match status" value="1"/>
</dbReference>
<proteinExistence type="predicted"/>
<evidence type="ECO:0000256" key="7">
    <source>
        <dbReference type="ARBA" id="ARBA00022840"/>
    </source>
</evidence>
<dbReference type="GO" id="GO:0000725">
    <property type="term" value="P:recombinational repair"/>
    <property type="evidence" value="ECO:0007669"/>
    <property type="project" value="TreeGrafter"/>
</dbReference>
<evidence type="ECO:0000256" key="5">
    <source>
        <dbReference type="ARBA" id="ARBA00022806"/>
    </source>
</evidence>
<evidence type="ECO:0000313" key="19">
    <source>
        <dbReference type="EMBL" id="MBB5660750.1"/>
    </source>
</evidence>
<keyword evidence="3" id="KW-0227">DNA damage</keyword>
<evidence type="ECO:0000256" key="3">
    <source>
        <dbReference type="ARBA" id="ARBA00022763"/>
    </source>
</evidence>
<dbReference type="Proteomes" id="UP000548978">
    <property type="component" value="Unassembled WGS sequence"/>
</dbReference>
<name>A0A7W9A3Z1_9CAUL</name>
<dbReference type="Pfam" id="PF13361">
    <property type="entry name" value="UvrD_C"/>
    <property type="match status" value="1"/>
</dbReference>
<keyword evidence="2 15" id="KW-0547">Nucleotide-binding</keyword>
<keyword evidence="8" id="KW-0238">DNA-binding</keyword>
<dbReference type="InterPro" id="IPR014017">
    <property type="entry name" value="DNA_helicase_UvrD-like_C"/>
</dbReference>
<reference evidence="19 20" key="1">
    <citation type="submission" date="2020-08" db="EMBL/GenBank/DDBJ databases">
        <title>Genomic Encyclopedia of Type Strains, Phase IV (KMG-IV): sequencing the most valuable type-strain genomes for metagenomic binning, comparative biology and taxonomic classification.</title>
        <authorList>
            <person name="Goeker M."/>
        </authorList>
    </citation>
    <scope>NUCLEOTIDE SEQUENCE [LARGE SCALE GENOMIC DNA]</scope>
    <source>
        <strain evidence="19 20">DSM 24448</strain>
    </source>
</reference>